<evidence type="ECO:0000256" key="6">
    <source>
        <dbReference type="ARBA" id="ARBA00023136"/>
    </source>
</evidence>
<gene>
    <name evidence="8" type="ORF">KDA27_05640</name>
</gene>
<dbReference type="Proteomes" id="UP000739538">
    <property type="component" value="Unassembled WGS sequence"/>
</dbReference>
<evidence type="ECO:0000256" key="4">
    <source>
        <dbReference type="ARBA" id="ARBA00022692"/>
    </source>
</evidence>
<evidence type="ECO:0000256" key="3">
    <source>
        <dbReference type="ARBA" id="ARBA00022475"/>
    </source>
</evidence>
<comment type="caution">
    <text evidence="8">The sequence shown here is derived from an EMBL/GenBank/DDBJ whole genome shotgun (WGS) entry which is preliminary data.</text>
</comment>
<evidence type="ECO:0000256" key="2">
    <source>
        <dbReference type="ARBA" id="ARBA00022448"/>
    </source>
</evidence>
<proteinExistence type="predicted"/>
<evidence type="ECO:0000256" key="5">
    <source>
        <dbReference type="ARBA" id="ARBA00022989"/>
    </source>
</evidence>
<evidence type="ECO:0000256" key="1">
    <source>
        <dbReference type="ARBA" id="ARBA00004141"/>
    </source>
</evidence>
<keyword evidence="6 7" id="KW-0472">Membrane</keyword>
<feature type="transmembrane region" description="Helical" evidence="7">
    <location>
        <begin position="95"/>
        <end position="117"/>
    </location>
</feature>
<dbReference type="InterPro" id="IPR004776">
    <property type="entry name" value="Mem_transp_PIN-like"/>
</dbReference>
<feature type="transmembrane region" description="Helical" evidence="7">
    <location>
        <begin position="6"/>
        <end position="23"/>
    </location>
</feature>
<dbReference type="GO" id="GO:0055085">
    <property type="term" value="P:transmembrane transport"/>
    <property type="evidence" value="ECO:0007669"/>
    <property type="project" value="InterPro"/>
</dbReference>
<feature type="transmembrane region" description="Helical" evidence="7">
    <location>
        <begin position="123"/>
        <end position="143"/>
    </location>
</feature>
<reference evidence="8" key="1">
    <citation type="submission" date="2020-04" db="EMBL/GenBank/DDBJ databases">
        <authorList>
            <person name="Zhang T."/>
        </authorList>
    </citation>
    <scope>NUCLEOTIDE SEQUENCE</scope>
    <source>
        <strain evidence="8">HKST-UBA02</strain>
    </source>
</reference>
<accession>A0A956ND85</accession>
<feature type="transmembrane region" description="Helical" evidence="7">
    <location>
        <begin position="214"/>
        <end position="234"/>
    </location>
</feature>
<feature type="transmembrane region" description="Helical" evidence="7">
    <location>
        <begin position="240"/>
        <end position="260"/>
    </location>
</feature>
<reference evidence="8" key="2">
    <citation type="journal article" date="2021" name="Microbiome">
        <title>Successional dynamics and alternative stable states in a saline activated sludge microbial community over 9 years.</title>
        <authorList>
            <person name="Wang Y."/>
            <person name="Ye J."/>
            <person name="Ju F."/>
            <person name="Liu L."/>
            <person name="Boyd J.A."/>
            <person name="Deng Y."/>
            <person name="Parks D.H."/>
            <person name="Jiang X."/>
            <person name="Yin X."/>
            <person name="Woodcroft B.J."/>
            <person name="Tyson G.W."/>
            <person name="Hugenholtz P."/>
            <person name="Polz M.F."/>
            <person name="Zhang T."/>
        </authorList>
    </citation>
    <scope>NUCLEOTIDE SEQUENCE</scope>
    <source>
        <strain evidence="8">HKST-UBA02</strain>
    </source>
</reference>
<dbReference type="GO" id="GO:0016020">
    <property type="term" value="C:membrane"/>
    <property type="evidence" value="ECO:0007669"/>
    <property type="project" value="UniProtKB-SubCell"/>
</dbReference>
<dbReference type="EMBL" id="JAGQHS010000019">
    <property type="protein sequence ID" value="MCA9755265.1"/>
    <property type="molecule type" value="Genomic_DNA"/>
</dbReference>
<keyword evidence="3" id="KW-1003">Cell membrane</keyword>
<feature type="transmembrane region" description="Helical" evidence="7">
    <location>
        <begin position="184"/>
        <end position="202"/>
    </location>
</feature>
<feature type="transmembrane region" description="Helical" evidence="7">
    <location>
        <begin position="155"/>
        <end position="172"/>
    </location>
</feature>
<evidence type="ECO:0000313" key="8">
    <source>
        <dbReference type="EMBL" id="MCA9755265.1"/>
    </source>
</evidence>
<dbReference type="PANTHER" id="PTHR36838:SF1">
    <property type="entry name" value="SLR1864 PROTEIN"/>
    <property type="match status" value="1"/>
</dbReference>
<feature type="transmembrane region" description="Helical" evidence="7">
    <location>
        <begin position="30"/>
        <end position="48"/>
    </location>
</feature>
<evidence type="ECO:0000256" key="7">
    <source>
        <dbReference type="SAM" id="Phobius"/>
    </source>
</evidence>
<name>A0A956ND85_UNCEI</name>
<feature type="transmembrane region" description="Helical" evidence="7">
    <location>
        <begin position="60"/>
        <end position="83"/>
    </location>
</feature>
<protein>
    <submittedName>
        <fullName evidence="8">AEC family transporter</fullName>
    </submittedName>
</protein>
<keyword evidence="5 7" id="KW-1133">Transmembrane helix</keyword>
<keyword evidence="2" id="KW-0813">Transport</keyword>
<feature type="transmembrane region" description="Helical" evidence="7">
    <location>
        <begin position="267"/>
        <end position="289"/>
    </location>
</feature>
<dbReference type="PANTHER" id="PTHR36838">
    <property type="entry name" value="AUXIN EFFLUX CARRIER FAMILY PROTEIN"/>
    <property type="match status" value="1"/>
</dbReference>
<keyword evidence="4 7" id="KW-0812">Transmembrane</keyword>
<sequence>MVLGSVVPAFGLIALSFAFSRRFRPDLSTMLRMTAQLFIPCLIFSSVLQAEVEADKVRDAVLATLTQIGCGLTVGGLGVWLLSKRFATWRDKRELLLPIAFVNSANLPFPIVVANFGTEGLSYAVVCFLVTNFMVFTVGTTLLQGGRKWKNAFKEPVLAVTFCAFALRFAGVHLPPEVLGIPKLAGQAAVPLMLVLFGDALARTRMTRPAVTAGAVLLRYASGALALWLTLTLLRPEGMLRSVLTLYALLPSAVVNVVLTQRADRDAAAVASAILGTTVVALFLIPWILSMGH</sequence>
<evidence type="ECO:0000313" key="9">
    <source>
        <dbReference type="Proteomes" id="UP000739538"/>
    </source>
</evidence>
<dbReference type="Pfam" id="PF03547">
    <property type="entry name" value="Mem_trans"/>
    <property type="match status" value="2"/>
</dbReference>
<dbReference type="AlphaFoldDB" id="A0A956ND85"/>
<organism evidence="8 9">
    <name type="scientific">Eiseniibacteriota bacterium</name>
    <dbReference type="NCBI Taxonomy" id="2212470"/>
    <lineage>
        <taxon>Bacteria</taxon>
        <taxon>Candidatus Eiseniibacteriota</taxon>
    </lineage>
</organism>
<comment type="subcellular location">
    <subcellularLocation>
        <location evidence="1">Membrane</location>
        <topology evidence="1">Multi-pass membrane protein</topology>
    </subcellularLocation>
</comment>